<dbReference type="PROSITE" id="PS51257">
    <property type="entry name" value="PROKAR_LIPOPROTEIN"/>
    <property type="match status" value="1"/>
</dbReference>
<dbReference type="OrthoDB" id="9782229at2"/>
<dbReference type="PRINTS" id="PR01023">
    <property type="entry name" value="NAFLGMOTY"/>
</dbReference>
<evidence type="ECO:0000313" key="7">
    <source>
        <dbReference type="EMBL" id="RCW63432.1"/>
    </source>
</evidence>
<protein>
    <submittedName>
        <fullName evidence="7">Outer membrane protein OmpA-like peptidoglycan-associated protein</fullName>
    </submittedName>
</protein>
<dbReference type="AlphaFoldDB" id="A0A368X5Z0"/>
<gene>
    <name evidence="7" type="ORF">DES41_11937</name>
</gene>
<dbReference type="RefSeq" id="WP_114472694.1">
    <property type="nucleotide sequence ID" value="NZ_QPJK01000019.1"/>
</dbReference>
<comment type="caution">
    <text evidence="7">The sequence shown here is derived from an EMBL/GenBank/DDBJ whole genome shotgun (WGS) entry which is preliminary data.</text>
</comment>
<name>A0A368X5Z0_9BURK</name>
<dbReference type="PANTHER" id="PTHR30329:SF20">
    <property type="entry name" value="EXPORTED PROTEIN"/>
    <property type="match status" value="1"/>
</dbReference>
<dbReference type="InterPro" id="IPR036737">
    <property type="entry name" value="OmpA-like_sf"/>
</dbReference>
<dbReference type="PANTHER" id="PTHR30329">
    <property type="entry name" value="STATOR ELEMENT OF FLAGELLAR MOTOR COMPLEX"/>
    <property type="match status" value="1"/>
</dbReference>
<dbReference type="InterPro" id="IPR006664">
    <property type="entry name" value="OMP_bac"/>
</dbReference>
<proteinExistence type="predicted"/>
<feature type="domain" description="OmpA-like" evidence="6">
    <location>
        <begin position="182"/>
        <end position="299"/>
    </location>
</feature>
<keyword evidence="2 3" id="KW-0472">Membrane</keyword>
<dbReference type="InterPro" id="IPR050330">
    <property type="entry name" value="Bact_OuterMem_StrucFunc"/>
</dbReference>
<evidence type="ECO:0000256" key="5">
    <source>
        <dbReference type="SAM" id="SignalP"/>
    </source>
</evidence>
<evidence type="ECO:0000313" key="8">
    <source>
        <dbReference type="Proteomes" id="UP000252884"/>
    </source>
</evidence>
<comment type="subcellular location">
    <subcellularLocation>
        <location evidence="1">Cell outer membrane</location>
    </subcellularLocation>
</comment>
<dbReference type="PRINTS" id="PR01021">
    <property type="entry name" value="OMPADOMAIN"/>
</dbReference>
<dbReference type="PROSITE" id="PS51123">
    <property type="entry name" value="OMPA_2"/>
    <property type="match status" value="1"/>
</dbReference>
<dbReference type="InterPro" id="IPR006690">
    <property type="entry name" value="OMPA-like_CS"/>
</dbReference>
<keyword evidence="5" id="KW-0732">Signal</keyword>
<dbReference type="Proteomes" id="UP000252884">
    <property type="component" value="Unassembled WGS sequence"/>
</dbReference>
<evidence type="ECO:0000256" key="4">
    <source>
        <dbReference type="SAM" id="Coils"/>
    </source>
</evidence>
<feature type="signal peptide" evidence="5">
    <location>
        <begin position="1"/>
        <end position="30"/>
    </location>
</feature>
<evidence type="ECO:0000256" key="1">
    <source>
        <dbReference type="ARBA" id="ARBA00004442"/>
    </source>
</evidence>
<dbReference type="CDD" id="cd07185">
    <property type="entry name" value="OmpA_C-like"/>
    <property type="match status" value="1"/>
</dbReference>
<dbReference type="EMBL" id="QPJK01000019">
    <property type="protein sequence ID" value="RCW63432.1"/>
    <property type="molecule type" value="Genomic_DNA"/>
</dbReference>
<organism evidence="7 8">
    <name type="scientific">Pseudorhodoferax soli</name>
    <dbReference type="NCBI Taxonomy" id="545864"/>
    <lineage>
        <taxon>Bacteria</taxon>
        <taxon>Pseudomonadati</taxon>
        <taxon>Pseudomonadota</taxon>
        <taxon>Betaproteobacteria</taxon>
        <taxon>Burkholderiales</taxon>
        <taxon>Comamonadaceae</taxon>
    </lineage>
</organism>
<feature type="coiled-coil region" evidence="4">
    <location>
        <begin position="132"/>
        <end position="180"/>
    </location>
</feature>
<dbReference type="SUPFAM" id="SSF103088">
    <property type="entry name" value="OmpA-like"/>
    <property type="match status" value="1"/>
</dbReference>
<reference evidence="7 8" key="1">
    <citation type="submission" date="2018-07" db="EMBL/GenBank/DDBJ databases">
        <title>Genomic Encyclopedia of Type Strains, Phase IV (KMG-IV): sequencing the most valuable type-strain genomes for metagenomic binning, comparative biology and taxonomic classification.</title>
        <authorList>
            <person name="Goeker M."/>
        </authorList>
    </citation>
    <scope>NUCLEOTIDE SEQUENCE [LARGE SCALE GENOMIC DNA]</scope>
    <source>
        <strain evidence="7 8">DSM 21634</strain>
    </source>
</reference>
<dbReference type="Pfam" id="PF00691">
    <property type="entry name" value="OmpA"/>
    <property type="match status" value="1"/>
</dbReference>
<evidence type="ECO:0000256" key="2">
    <source>
        <dbReference type="ARBA" id="ARBA00023136"/>
    </source>
</evidence>
<keyword evidence="4" id="KW-0175">Coiled coil</keyword>
<dbReference type="InterPro" id="IPR025511">
    <property type="entry name" value="DUF4398"/>
</dbReference>
<keyword evidence="8" id="KW-1185">Reference proteome</keyword>
<dbReference type="PROSITE" id="PS01068">
    <property type="entry name" value="OMPA_1"/>
    <property type="match status" value="1"/>
</dbReference>
<evidence type="ECO:0000256" key="3">
    <source>
        <dbReference type="PROSITE-ProRule" id="PRU00473"/>
    </source>
</evidence>
<dbReference type="GO" id="GO:0009279">
    <property type="term" value="C:cell outer membrane"/>
    <property type="evidence" value="ECO:0007669"/>
    <property type="project" value="UniProtKB-SubCell"/>
</dbReference>
<dbReference type="Gene3D" id="3.30.1330.60">
    <property type="entry name" value="OmpA-like domain"/>
    <property type="match status" value="1"/>
</dbReference>
<dbReference type="Pfam" id="PF14346">
    <property type="entry name" value="DUF4398"/>
    <property type="match status" value="1"/>
</dbReference>
<accession>A0A368X5Z0</accession>
<dbReference type="InterPro" id="IPR006665">
    <property type="entry name" value="OmpA-like"/>
</dbReference>
<sequence>MKTFHQTTQDVRRGLALLVPASALLLAACASTPANNPALDEARAIYSRAASDADTVRSAPVDLRQAEQALQQAEAAFKDGKDPQDVAHYAQLARQRAATALQSGDIARAEQSVAVAGAERNRILMAARSQEAEQARTQAQSARTQAELAREQAARQGASAQAAQDRVAKLQQEMAALQAQQTDRGMVLTLGDVLFDTGRAELKPGAFATLDRLAAFMRDNPERRLEVEGHTDSVGSDVLNVALSQQRAESVRAALVQRGVDGARIQTKGLGKAVPVASNSSAEGRQRNRRVEIVIGGAG</sequence>
<evidence type="ECO:0000259" key="6">
    <source>
        <dbReference type="PROSITE" id="PS51123"/>
    </source>
</evidence>
<feature type="chain" id="PRO_5016571098" evidence="5">
    <location>
        <begin position="31"/>
        <end position="299"/>
    </location>
</feature>